<feature type="compositionally biased region" description="Polar residues" evidence="1">
    <location>
        <begin position="696"/>
        <end position="712"/>
    </location>
</feature>
<feature type="region of interest" description="Disordered" evidence="1">
    <location>
        <begin position="635"/>
        <end position="712"/>
    </location>
</feature>
<evidence type="ECO:0000313" key="2">
    <source>
        <dbReference type="EnsemblPlants" id="Kaladp0076s0192.1.v1.1"/>
    </source>
</evidence>
<feature type="region of interest" description="Disordered" evidence="1">
    <location>
        <begin position="1"/>
        <end position="20"/>
    </location>
</feature>
<dbReference type="PANTHER" id="PTHR36005:SF1">
    <property type="entry name" value="DNA LIGASE-LIKE PROTEIN"/>
    <property type="match status" value="1"/>
</dbReference>
<dbReference type="OMA" id="YTRQESC"/>
<feature type="compositionally biased region" description="Polar residues" evidence="1">
    <location>
        <begin position="670"/>
        <end position="680"/>
    </location>
</feature>
<protein>
    <submittedName>
        <fullName evidence="2">Uncharacterized protein</fullName>
    </submittedName>
</protein>
<feature type="region of interest" description="Disordered" evidence="1">
    <location>
        <begin position="503"/>
        <end position="537"/>
    </location>
</feature>
<feature type="compositionally biased region" description="Acidic residues" evidence="1">
    <location>
        <begin position="391"/>
        <end position="404"/>
    </location>
</feature>
<name>A0A7N0UPT9_KALFE</name>
<dbReference type="Gramene" id="Kaladp0076s0192.1.v1.1">
    <property type="protein sequence ID" value="Kaladp0076s0192.1.v1.1"/>
    <property type="gene ID" value="Kaladp0076s0192.v1.1"/>
</dbReference>
<proteinExistence type="predicted"/>
<feature type="compositionally biased region" description="Acidic residues" evidence="1">
    <location>
        <begin position="424"/>
        <end position="436"/>
    </location>
</feature>
<sequence>MDSDDEMEFIAASEQPSPPFAATKMKRLKKATHFFKENVIHQVVAASPPPQPGSSDMEIGNETEAAPPPPPVEETGLGVVPADDEFRFVQDVEMYESETDKQSDGLEVLNENMTSCAGESELGAKRALDFDSPYCLGKLGKVDSEIDASEKQLDAFEGFEKEKEKKKRKKRSKGDDVALESSKVVAKRKPEKERREYLNQLHAESQRLLRETRDAGFKPAPAVHKPISSVLEKIRKRKLELQRKAVNRSSSYNVVDDNDDDDLQFSEVVMNTESIPLAGKRDDVLCQQVNEEKMGDTYEVDCGLKEAPLDINDKSLGEQNLENNSYLPITYEESKSSLRAPICETQDLFCDSEATDSKNGIASKNNEDESPLEENFVPSVLAMNLRFDSALPDDDEYSDEEDNEKENVAPQPPMLRGDPVQAFVDDEAIEEDDSDNDQLRFEENEDDDDCDEDAEDLNEMIATNYEENQIDQERRQELHMKMLEQQDAEGIDNLLLKYKCGPKLSDVNPLKDEDGMGEDGDGEEDESSDEALGAEAPKTSLRLCAKKAKQMIVQMFTDKEDAYVSSEDEELETRIVTRSFKNYDEKKKLLPPTEDESSREVFGLIKKLNIASEMKKKTIISSFDMVTCKSISSSKPSFLSRASSSSLPSSRKHGSSVSRGFVFARDDSNSRSSIAVSEDSNTVEKEVQETVRLRAKSSQSQTKQKPNVTTESIAGSSSLFEVLRRSTVQQHNQDAIVGRTQSVFASFKLPKRSKIEGK</sequence>
<evidence type="ECO:0000256" key="1">
    <source>
        <dbReference type="SAM" id="MobiDB-lite"/>
    </source>
</evidence>
<dbReference type="EnsemblPlants" id="Kaladp0076s0192.1.v1.1">
    <property type="protein sequence ID" value="Kaladp0076s0192.1.v1.1"/>
    <property type="gene ID" value="Kaladp0076s0192.v1.1"/>
</dbReference>
<keyword evidence="3" id="KW-1185">Reference proteome</keyword>
<feature type="compositionally biased region" description="Acidic residues" evidence="1">
    <location>
        <begin position="443"/>
        <end position="454"/>
    </location>
</feature>
<reference evidence="2" key="1">
    <citation type="submission" date="2021-01" db="UniProtKB">
        <authorList>
            <consortium name="EnsemblPlants"/>
        </authorList>
    </citation>
    <scope>IDENTIFICATION</scope>
</reference>
<feature type="region of interest" description="Disordered" evidence="1">
    <location>
        <begin position="159"/>
        <end position="195"/>
    </location>
</feature>
<dbReference type="AlphaFoldDB" id="A0A7N0UPT9"/>
<organism evidence="2 3">
    <name type="scientific">Kalanchoe fedtschenkoi</name>
    <name type="common">Lavender scallops</name>
    <name type="synonym">South American air plant</name>
    <dbReference type="NCBI Taxonomy" id="63787"/>
    <lineage>
        <taxon>Eukaryota</taxon>
        <taxon>Viridiplantae</taxon>
        <taxon>Streptophyta</taxon>
        <taxon>Embryophyta</taxon>
        <taxon>Tracheophyta</taxon>
        <taxon>Spermatophyta</taxon>
        <taxon>Magnoliopsida</taxon>
        <taxon>eudicotyledons</taxon>
        <taxon>Gunneridae</taxon>
        <taxon>Pentapetalae</taxon>
        <taxon>Saxifragales</taxon>
        <taxon>Crassulaceae</taxon>
        <taxon>Kalanchoe</taxon>
    </lineage>
</organism>
<evidence type="ECO:0000313" key="3">
    <source>
        <dbReference type="Proteomes" id="UP000594263"/>
    </source>
</evidence>
<feature type="region of interest" description="Disordered" evidence="1">
    <location>
        <begin position="390"/>
        <end position="454"/>
    </location>
</feature>
<feature type="compositionally biased region" description="Basic and acidic residues" evidence="1">
    <location>
        <begin position="682"/>
        <end position="692"/>
    </location>
</feature>
<feature type="compositionally biased region" description="Low complexity" evidence="1">
    <location>
        <begin position="635"/>
        <end position="649"/>
    </location>
</feature>
<feature type="region of interest" description="Disordered" evidence="1">
    <location>
        <begin position="43"/>
        <end position="78"/>
    </location>
</feature>
<accession>A0A7N0UPT9</accession>
<dbReference type="Proteomes" id="UP000594263">
    <property type="component" value="Unplaced"/>
</dbReference>
<dbReference type="PANTHER" id="PTHR36005">
    <property type="entry name" value="DNA LIGASE-LIKE PROTEIN"/>
    <property type="match status" value="1"/>
</dbReference>
<feature type="compositionally biased region" description="Acidic residues" evidence="1">
    <location>
        <begin position="515"/>
        <end position="529"/>
    </location>
</feature>